<name>A0A8E2J8R0_9PEZI</name>
<keyword evidence="4" id="KW-1185">Reference proteome</keyword>
<dbReference type="InterPro" id="IPR006598">
    <property type="entry name" value="CAP10"/>
</dbReference>
<evidence type="ECO:0000259" key="2">
    <source>
        <dbReference type="SMART" id="SM00672"/>
    </source>
</evidence>
<dbReference type="EMBL" id="KV745756">
    <property type="protein sequence ID" value="OCK73490.1"/>
    <property type="molecule type" value="Genomic_DNA"/>
</dbReference>
<organism evidence="3 4">
    <name type="scientific">Lepidopterella palustris CBS 459.81</name>
    <dbReference type="NCBI Taxonomy" id="1314670"/>
    <lineage>
        <taxon>Eukaryota</taxon>
        <taxon>Fungi</taxon>
        <taxon>Dikarya</taxon>
        <taxon>Ascomycota</taxon>
        <taxon>Pezizomycotina</taxon>
        <taxon>Dothideomycetes</taxon>
        <taxon>Pleosporomycetidae</taxon>
        <taxon>Mytilinidiales</taxon>
        <taxon>Argynnaceae</taxon>
        <taxon>Lepidopterella</taxon>
    </lineage>
</organism>
<feature type="domain" description="Glycosyl transferase CAP10" evidence="2">
    <location>
        <begin position="188"/>
        <end position="446"/>
    </location>
</feature>
<sequence length="489" mass="56074">MLFRRRLLGLDLPSFVVAVVATVLVFIGTIVYGTRSDHSELPYFVKTILPGGRCQCETSTTFECDTCLDCAASPPAPPNWSEDVQKNWTFQFGRDGLNEALTPDQCSASFPGLFEDVYRAAKHRRANHITKEELSSFEFVNGMVRVVIHDGELYVLQSSMSDHNYRKKAIAALYAIHRAITSVPHRNSIPNIEFVFTVEDMARDPAKPLWALARRAQDQNLWLMPDFGFWSWDVRALGPYTEVVSEVIRRESFEPWENKQKKLVWRGKLAYAPKLRRALVDATKGKSWSAVSAIQWHDPHSMQVDFVGPVDQCNYLFIAHAEGNYQPLILLQHSGGIFVLISPGRSYSGSMKYRQICRSVIISHKLQWIQHYHYLLISNGTNQNFVEVERDFSDLDVTMEHLLANPEDAKRIADNNVKTFRERYLTAAAEACYWRALIRAYAEVSFEPELYELNDAVGVKGHHSWPDRRGVRFETFVYVAIVMKRIRSE</sequence>
<keyword evidence="1" id="KW-0812">Transmembrane</keyword>
<protein>
    <recommendedName>
        <fullName evidence="2">Glycosyl transferase CAP10 domain-containing protein</fullName>
    </recommendedName>
</protein>
<dbReference type="SMART" id="SM00672">
    <property type="entry name" value="CAP10"/>
    <property type="match status" value="1"/>
</dbReference>
<proteinExistence type="predicted"/>
<evidence type="ECO:0000313" key="3">
    <source>
        <dbReference type="EMBL" id="OCK73490.1"/>
    </source>
</evidence>
<dbReference type="Proteomes" id="UP000250266">
    <property type="component" value="Unassembled WGS sequence"/>
</dbReference>
<dbReference type="AlphaFoldDB" id="A0A8E2J8R0"/>
<dbReference type="PANTHER" id="PTHR12203">
    <property type="entry name" value="KDEL LYS-ASP-GLU-LEU CONTAINING - RELATED"/>
    <property type="match status" value="1"/>
</dbReference>
<dbReference type="Pfam" id="PF05686">
    <property type="entry name" value="Glyco_transf_90"/>
    <property type="match status" value="1"/>
</dbReference>
<keyword evidence="1" id="KW-0472">Membrane</keyword>
<evidence type="ECO:0000256" key="1">
    <source>
        <dbReference type="SAM" id="Phobius"/>
    </source>
</evidence>
<evidence type="ECO:0000313" key="4">
    <source>
        <dbReference type="Proteomes" id="UP000250266"/>
    </source>
</evidence>
<reference evidence="3 4" key="1">
    <citation type="journal article" date="2016" name="Nat. Commun.">
        <title>Ectomycorrhizal ecology is imprinted in the genome of the dominant symbiotic fungus Cenococcum geophilum.</title>
        <authorList>
            <consortium name="DOE Joint Genome Institute"/>
            <person name="Peter M."/>
            <person name="Kohler A."/>
            <person name="Ohm R.A."/>
            <person name="Kuo A."/>
            <person name="Krutzmann J."/>
            <person name="Morin E."/>
            <person name="Arend M."/>
            <person name="Barry K.W."/>
            <person name="Binder M."/>
            <person name="Choi C."/>
            <person name="Clum A."/>
            <person name="Copeland A."/>
            <person name="Grisel N."/>
            <person name="Haridas S."/>
            <person name="Kipfer T."/>
            <person name="LaButti K."/>
            <person name="Lindquist E."/>
            <person name="Lipzen A."/>
            <person name="Maire R."/>
            <person name="Meier B."/>
            <person name="Mihaltcheva S."/>
            <person name="Molinier V."/>
            <person name="Murat C."/>
            <person name="Poggeler S."/>
            <person name="Quandt C.A."/>
            <person name="Sperisen C."/>
            <person name="Tritt A."/>
            <person name="Tisserant E."/>
            <person name="Crous P.W."/>
            <person name="Henrissat B."/>
            <person name="Nehls U."/>
            <person name="Egli S."/>
            <person name="Spatafora J.W."/>
            <person name="Grigoriev I.V."/>
            <person name="Martin F.M."/>
        </authorList>
    </citation>
    <scope>NUCLEOTIDE SEQUENCE [LARGE SCALE GENOMIC DNA]</scope>
    <source>
        <strain evidence="3 4">CBS 459.81</strain>
    </source>
</reference>
<dbReference type="PANTHER" id="PTHR12203:SF107">
    <property type="entry name" value="GLYCOSYL TRANSFERASE CAP10 DOMAIN-CONTAINING PROTEIN"/>
    <property type="match status" value="1"/>
</dbReference>
<dbReference type="OrthoDB" id="202415at2759"/>
<keyword evidence="1" id="KW-1133">Transmembrane helix</keyword>
<feature type="transmembrane region" description="Helical" evidence="1">
    <location>
        <begin position="12"/>
        <end position="32"/>
    </location>
</feature>
<gene>
    <name evidence="3" type="ORF">K432DRAFT_364806</name>
</gene>
<dbReference type="InterPro" id="IPR051091">
    <property type="entry name" value="O-Glucosyltr/Glycosyltrsf_90"/>
</dbReference>
<accession>A0A8E2J8R0</accession>